<proteinExistence type="inferred from homology"/>
<dbReference type="EMBL" id="KV428349">
    <property type="protein sequence ID" value="KZT32335.1"/>
    <property type="molecule type" value="Genomic_DNA"/>
</dbReference>
<dbReference type="PANTHER" id="PTHR43248">
    <property type="entry name" value="2-SUCCINYL-6-HYDROXY-2,4-CYCLOHEXADIENE-1-CARBOXYLATE SYNTHASE"/>
    <property type="match status" value="1"/>
</dbReference>
<comment type="similarity">
    <text evidence="1">Belongs to the peptidase S33 family.</text>
</comment>
<dbReference type="InterPro" id="IPR013595">
    <property type="entry name" value="Pept_S33_TAP-like_C"/>
</dbReference>
<feature type="domain" description="AB hydrolase-1" evidence="4">
    <location>
        <begin position="131"/>
        <end position="284"/>
    </location>
</feature>
<protein>
    <submittedName>
        <fullName evidence="6">Uncharacterized protein</fullName>
    </submittedName>
</protein>
<keyword evidence="7" id="KW-1185">Reference proteome</keyword>
<evidence type="ECO:0000313" key="7">
    <source>
        <dbReference type="Proteomes" id="UP000076798"/>
    </source>
</evidence>
<dbReference type="PANTHER" id="PTHR43248:SF25">
    <property type="entry name" value="AB HYDROLASE-1 DOMAIN-CONTAINING PROTEIN-RELATED"/>
    <property type="match status" value="1"/>
</dbReference>
<evidence type="ECO:0000256" key="2">
    <source>
        <dbReference type="ARBA" id="ARBA00022801"/>
    </source>
</evidence>
<feature type="region of interest" description="Disordered" evidence="3">
    <location>
        <begin position="1"/>
        <end position="26"/>
    </location>
</feature>
<dbReference type="InterPro" id="IPR029058">
    <property type="entry name" value="AB_hydrolase_fold"/>
</dbReference>
<dbReference type="GO" id="GO:0016787">
    <property type="term" value="F:hydrolase activity"/>
    <property type="evidence" value="ECO:0007669"/>
    <property type="project" value="UniProtKB-KW"/>
</dbReference>
<evidence type="ECO:0000256" key="3">
    <source>
        <dbReference type="SAM" id="MobiDB-lite"/>
    </source>
</evidence>
<sequence length="610" mass="67348">MEKQSAPKLPVDVIDPQVEGRTSQSERRGRTATRWLKIAVGTFVVLSYLHWRGAVVDWHGTTSEESLSAEFSWEQLVPSEKFNWAPCYEKFQCTRLSVPLDYAKPEGSKAAIAVIRFPSKYPVGHEKWRGPILYNPGGPGGSGVDFLTAPGLADGFASVIGDDYDHVSFDPRGIAYTTPLAEIFTTPAERATWNLRDGPLINSTDDALSIAYAQSVILGKLAEERIKDVAEHVSTAVVARDMLSITRAYGREKILYWGFSYGTVLGITYASMFPDLSNKFVQDNIERLIVDGVVDTVNYYKAAWSNNLLDTNAVLSLIWESCAASSACPLHEPTPEAVEKRVLSVIDSLKTNPLPIVNGADYGVLDWDMAWKAFFFRLYSPFDGIPQFFSSLADLERGDGRAMYHSAKFPDTSFECKCDGKRVRPGPLILETWLPIACSDGDDVTGEDLSTLKKHYEEIYETSAFANFWFKLHTACTGWRVRPAERFAGPFVGNTSFPLLFIGNTADPVTPLWAANKMSKGFKDAALLTQNTPGHCSLAATSLCTAKHVRGYFRDGTLPSNGTVCETAEHIFPPDNASLVPKKTLSADEEVLYEAMRSLSNSFAPPRLGF</sequence>
<evidence type="ECO:0000259" key="5">
    <source>
        <dbReference type="Pfam" id="PF08386"/>
    </source>
</evidence>
<name>A0A165XM25_9AGAM</name>
<keyword evidence="2" id="KW-0378">Hydrolase</keyword>
<organism evidence="6 7">
    <name type="scientific">Sistotremastrum suecicum HHB10207 ss-3</name>
    <dbReference type="NCBI Taxonomy" id="1314776"/>
    <lineage>
        <taxon>Eukaryota</taxon>
        <taxon>Fungi</taxon>
        <taxon>Dikarya</taxon>
        <taxon>Basidiomycota</taxon>
        <taxon>Agaricomycotina</taxon>
        <taxon>Agaricomycetes</taxon>
        <taxon>Sistotremastrales</taxon>
        <taxon>Sistotremastraceae</taxon>
        <taxon>Sistotremastrum</taxon>
    </lineage>
</organism>
<gene>
    <name evidence="6" type="ORF">SISSUDRAFT_1067013</name>
</gene>
<accession>A0A165XM25</accession>
<dbReference type="Gene3D" id="3.40.50.1820">
    <property type="entry name" value="alpha/beta hydrolase"/>
    <property type="match status" value="1"/>
</dbReference>
<dbReference type="AlphaFoldDB" id="A0A165XM25"/>
<evidence type="ECO:0000256" key="1">
    <source>
        <dbReference type="ARBA" id="ARBA00010088"/>
    </source>
</evidence>
<dbReference type="InterPro" id="IPR051601">
    <property type="entry name" value="Serine_prot/Carboxylest_S33"/>
</dbReference>
<evidence type="ECO:0000313" key="6">
    <source>
        <dbReference type="EMBL" id="KZT32335.1"/>
    </source>
</evidence>
<dbReference type="Pfam" id="PF08386">
    <property type="entry name" value="Abhydrolase_4"/>
    <property type="match status" value="1"/>
</dbReference>
<evidence type="ECO:0000259" key="4">
    <source>
        <dbReference type="Pfam" id="PF00561"/>
    </source>
</evidence>
<dbReference type="OrthoDB" id="425534at2759"/>
<feature type="domain" description="Peptidase S33 tripeptidyl aminopeptidase-like C-terminal" evidence="5">
    <location>
        <begin position="464"/>
        <end position="565"/>
    </location>
</feature>
<dbReference type="Proteomes" id="UP000076798">
    <property type="component" value="Unassembled WGS sequence"/>
</dbReference>
<reference evidence="6 7" key="1">
    <citation type="journal article" date="2016" name="Mol. Biol. Evol.">
        <title>Comparative Genomics of Early-Diverging Mushroom-Forming Fungi Provides Insights into the Origins of Lignocellulose Decay Capabilities.</title>
        <authorList>
            <person name="Nagy L.G."/>
            <person name="Riley R."/>
            <person name="Tritt A."/>
            <person name="Adam C."/>
            <person name="Daum C."/>
            <person name="Floudas D."/>
            <person name="Sun H."/>
            <person name="Yadav J.S."/>
            <person name="Pangilinan J."/>
            <person name="Larsson K.H."/>
            <person name="Matsuura K."/>
            <person name="Barry K."/>
            <person name="Labutti K."/>
            <person name="Kuo R."/>
            <person name="Ohm R.A."/>
            <person name="Bhattacharya S.S."/>
            <person name="Shirouzu T."/>
            <person name="Yoshinaga Y."/>
            <person name="Martin F.M."/>
            <person name="Grigoriev I.V."/>
            <person name="Hibbett D.S."/>
        </authorList>
    </citation>
    <scope>NUCLEOTIDE SEQUENCE [LARGE SCALE GENOMIC DNA]</scope>
    <source>
        <strain evidence="6 7">HHB10207 ss-3</strain>
    </source>
</reference>
<dbReference type="InterPro" id="IPR000073">
    <property type="entry name" value="AB_hydrolase_1"/>
</dbReference>
<dbReference type="Pfam" id="PF00561">
    <property type="entry name" value="Abhydrolase_1"/>
    <property type="match status" value="1"/>
</dbReference>
<dbReference type="SUPFAM" id="SSF53474">
    <property type="entry name" value="alpha/beta-Hydrolases"/>
    <property type="match status" value="1"/>
</dbReference>
<dbReference type="STRING" id="1314776.A0A165XM25"/>